<keyword evidence="2" id="KW-1185">Reference proteome</keyword>
<gene>
    <name evidence="1" type="ORF">Amon02_000117500</name>
</gene>
<reference evidence="1" key="1">
    <citation type="submission" date="2023-04" db="EMBL/GenBank/DDBJ databases">
        <title>Ambrosiozyma monospora NBRC 10751.</title>
        <authorList>
            <person name="Ichikawa N."/>
            <person name="Sato H."/>
            <person name="Tonouchi N."/>
        </authorList>
    </citation>
    <scope>NUCLEOTIDE SEQUENCE</scope>
    <source>
        <strain evidence="1">NBRC 10751</strain>
    </source>
</reference>
<sequence length="354" mass="39137">MTQPNNCSSTSNRCPEKFMNELTPIDLSECNADALVGTKIIQLFHESSKDLYNLFMNSESALNEINGKAEQEKIVSTSTDSNTNTTDTTVTTNSNTTDAAISSTTYSNTKNDKKSKFKEYHELLEFIDEHTRKFNELETLSDDQIEGIRAKSTTPNAIHLIDAVLKLMNKIISNPTQNYKFSPPSFFIFMQFAYGTHGIFKIRSANYDRNSNPTLYIICKNSKRSSSSSSSADSTGGHTTTSTAEDPISAPHDTSFNSSSSSSGESTGRIVPLKSNHDKAKIDHCAVTYTITFDDQRNVVSIKSTGEHNHNFIGDSGLNYLEKTPIFLTKLLSYILSSGMTLGSSQTHLNQFLD</sequence>
<dbReference type="Proteomes" id="UP001165064">
    <property type="component" value="Unassembled WGS sequence"/>
</dbReference>
<name>A0ACB5SUJ9_AMBMO</name>
<proteinExistence type="predicted"/>
<accession>A0ACB5SUJ9</accession>
<comment type="caution">
    <text evidence="1">The sequence shown here is derived from an EMBL/GenBank/DDBJ whole genome shotgun (WGS) entry which is preliminary data.</text>
</comment>
<evidence type="ECO:0000313" key="2">
    <source>
        <dbReference type="Proteomes" id="UP001165064"/>
    </source>
</evidence>
<evidence type="ECO:0000313" key="1">
    <source>
        <dbReference type="EMBL" id="GME72896.1"/>
    </source>
</evidence>
<protein>
    <submittedName>
        <fullName evidence="1">Unnamed protein product</fullName>
    </submittedName>
</protein>
<organism evidence="1 2">
    <name type="scientific">Ambrosiozyma monospora</name>
    <name type="common">Yeast</name>
    <name type="synonym">Endomycopsis monosporus</name>
    <dbReference type="NCBI Taxonomy" id="43982"/>
    <lineage>
        <taxon>Eukaryota</taxon>
        <taxon>Fungi</taxon>
        <taxon>Dikarya</taxon>
        <taxon>Ascomycota</taxon>
        <taxon>Saccharomycotina</taxon>
        <taxon>Pichiomycetes</taxon>
        <taxon>Pichiales</taxon>
        <taxon>Pichiaceae</taxon>
        <taxon>Ambrosiozyma</taxon>
    </lineage>
</organism>
<dbReference type="EMBL" id="BSXS01000537">
    <property type="protein sequence ID" value="GME72896.1"/>
    <property type="molecule type" value="Genomic_DNA"/>
</dbReference>